<evidence type="ECO:0000256" key="6">
    <source>
        <dbReference type="ARBA" id="ARBA00031184"/>
    </source>
</evidence>
<evidence type="ECO:0000256" key="5">
    <source>
        <dbReference type="ARBA" id="ARBA00029597"/>
    </source>
</evidence>
<dbReference type="InterPro" id="IPR011249">
    <property type="entry name" value="Metalloenz_LuxS/M16"/>
</dbReference>
<name>A0A9X2HUL4_9GAMM</name>
<evidence type="ECO:0000256" key="2">
    <source>
        <dbReference type="ARBA" id="ARBA00012449"/>
    </source>
</evidence>
<keyword evidence="4" id="KW-0479">Metal-binding</keyword>
<dbReference type="PANTHER" id="PTHR43690:SF18">
    <property type="entry name" value="INSULIN-DEGRADING ENZYME-RELATED"/>
    <property type="match status" value="1"/>
</dbReference>
<protein>
    <recommendedName>
        <fullName evidence="3">Protease 3</fullName>
        <ecNumber evidence="2">3.4.24.55</ecNumber>
    </recommendedName>
    <alternativeName>
        <fullName evidence="7">Pitrilysin</fullName>
    </alternativeName>
    <alternativeName>
        <fullName evidence="6">Protease III</fullName>
    </alternativeName>
    <alternativeName>
        <fullName evidence="5">Protease pi</fullName>
    </alternativeName>
</protein>
<accession>A0A9X2HUL4</accession>
<dbReference type="SUPFAM" id="SSF63411">
    <property type="entry name" value="LuxS/MPP-like metallohydrolase"/>
    <property type="match status" value="2"/>
</dbReference>
<dbReference type="Pfam" id="PF05193">
    <property type="entry name" value="Peptidase_M16_C"/>
    <property type="match status" value="1"/>
</dbReference>
<sequence length="896" mass="99464">MRELIGRFLQPLLWGVWLALWAGLATGAQLVKVVHSEFDPREYRALRFASGLEVLLIREQGPERWVLSVAAGRRDDPAHTPDLSRLAALSFTSSPELRYWGAEVGESYTYFERTGGGIEPAAAVAAILRGDAPAPKNIAEGQQRLATLMRSPRQVSASERRDDVLRTVASKPVAALGPSASLVQLEHVKPELEAFIREFYTPNHARLVVRTSASLDRLEKHLGDVLADLGKVEKSSSENAAAIPWQDQEFPVAVDAITDAPPELQFSFFLPEAATPDTRKGLALISYLLQHQGPGSLAALLADLGWALGIQTQWYAKGENASEYRVTIALTDLGLKAHEQIGALLMYQLEQIRLHGLESWRYQELARSARYDFTYHQWRNPRDLRRLVTRMHAVDVERVLSSPYELGDFKEKRNRELLAQLRVENLAVMRSYRGGDLDARTLDTRTPYQLREALEIYPDIKLSVKRKLTLPEANNFVPQRLAMKESQLLAGGGGAGVSVLADTDKVRAWYSRPESTRMPLASVYLRLIYNGPNASADSAARALVWSRLYADALNNALFDARMAGADYRVQAHPLGLDVQVTGYNSQMGLMLNRMGQIYSDAWPLLQNWESARDRVLQALAGAADGLLHPIYYDPLLQWHYRPAWSGDSLRQALVALDAQSLKTAPPVGRVEALMVGDMYRQEAQRLEALAEHYFLSDNAPEAQPAGLVVGDQSGLLAVARDQRLRVYLQAPGDGERDRVFTLALARLLDGELLSVESGSERSSVALQAHYYPIAGRPGLIFTLAPDVEVEDVLKAVQSRLDEPDIGGQLQGIKASLGRSLEGRQSVDTWLDESLWRSVRQAYRGDERTAVAALNSASIERFAKRLIGQKAIDISTMPSFEAYGEAHKIIEAGYRLP</sequence>
<gene>
    <name evidence="10" type="ORF">M6D89_05530</name>
</gene>
<dbReference type="Proteomes" id="UP001139319">
    <property type="component" value="Unassembled WGS sequence"/>
</dbReference>
<feature type="domain" description="Peptidase M16 middle/third" evidence="9">
    <location>
        <begin position="375"/>
        <end position="619"/>
    </location>
</feature>
<evidence type="ECO:0000259" key="9">
    <source>
        <dbReference type="Pfam" id="PF16187"/>
    </source>
</evidence>
<dbReference type="InterPro" id="IPR050626">
    <property type="entry name" value="Peptidase_M16"/>
</dbReference>
<organism evidence="10 11">
    <name type="scientific">Gilvimarinus xylanilyticus</name>
    <dbReference type="NCBI Taxonomy" id="2944139"/>
    <lineage>
        <taxon>Bacteria</taxon>
        <taxon>Pseudomonadati</taxon>
        <taxon>Pseudomonadota</taxon>
        <taxon>Gammaproteobacteria</taxon>
        <taxon>Cellvibrionales</taxon>
        <taxon>Cellvibrionaceae</taxon>
        <taxon>Gilvimarinus</taxon>
    </lineage>
</organism>
<dbReference type="PANTHER" id="PTHR43690">
    <property type="entry name" value="NARDILYSIN"/>
    <property type="match status" value="1"/>
</dbReference>
<evidence type="ECO:0000259" key="8">
    <source>
        <dbReference type="Pfam" id="PF05193"/>
    </source>
</evidence>
<reference evidence="10" key="1">
    <citation type="submission" date="2022-05" db="EMBL/GenBank/DDBJ databases">
        <authorList>
            <person name="Sun H.-N."/>
        </authorList>
    </citation>
    <scope>NUCLEOTIDE SEQUENCE</scope>
    <source>
        <strain evidence="10">HB14</strain>
    </source>
</reference>
<dbReference type="InterPro" id="IPR007863">
    <property type="entry name" value="Peptidase_M16_C"/>
</dbReference>
<dbReference type="EMBL" id="JAMFTH010000001">
    <property type="protein sequence ID" value="MCP8898758.1"/>
    <property type="molecule type" value="Genomic_DNA"/>
</dbReference>
<dbReference type="GO" id="GO:0046872">
    <property type="term" value="F:metal ion binding"/>
    <property type="evidence" value="ECO:0007669"/>
    <property type="project" value="UniProtKB-KW"/>
</dbReference>
<evidence type="ECO:0000256" key="1">
    <source>
        <dbReference type="ARBA" id="ARBA00002184"/>
    </source>
</evidence>
<evidence type="ECO:0000256" key="7">
    <source>
        <dbReference type="ARBA" id="ARBA00033450"/>
    </source>
</evidence>
<dbReference type="RefSeq" id="WP_253967027.1">
    <property type="nucleotide sequence ID" value="NZ_JAMFTH010000001.1"/>
</dbReference>
<dbReference type="GO" id="GO:0004222">
    <property type="term" value="F:metalloendopeptidase activity"/>
    <property type="evidence" value="ECO:0007669"/>
    <property type="project" value="UniProtKB-EC"/>
</dbReference>
<dbReference type="Pfam" id="PF16187">
    <property type="entry name" value="Peptidase_M16_M"/>
    <property type="match status" value="1"/>
</dbReference>
<keyword evidence="11" id="KW-1185">Reference proteome</keyword>
<reference evidence="10" key="2">
    <citation type="submission" date="2023-01" db="EMBL/GenBank/DDBJ databases">
        <title>Gilvimarinus xylanilyticus HB14 isolated from Caulerpa lentillifera aquaculture base in Hainan, China.</title>
        <authorList>
            <person name="Zhang Y.-J."/>
        </authorList>
    </citation>
    <scope>NUCLEOTIDE SEQUENCE</scope>
    <source>
        <strain evidence="10">HB14</strain>
    </source>
</reference>
<comment type="caution">
    <text evidence="10">The sequence shown here is derived from an EMBL/GenBank/DDBJ whole genome shotgun (WGS) entry which is preliminary data.</text>
</comment>
<dbReference type="InterPro" id="IPR032632">
    <property type="entry name" value="Peptidase_M16_M"/>
</dbReference>
<dbReference type="EC" id="3.4.24.55" evidence="2"/>
<comment type="function">
    <text evidence="1">Endopeptidase that degrades small peptides of less than 7 kDa, such as glucagon and insulin.</text>
</comment>
<dbReference type="Gene3D" id="3.30.830.10">
    <property type="entry name" value="Metalloenzyme, LuxS/M16 peptidase-like"/>
    <property type="match status" value="2"/>
</dbReference>
<evidence type="ECO:0000256" key="3">
    <source>
        <dbReference type="ARBA" id="ARBA00017565"/>
    </source>
</evidence>
<evidence type="ECO:0000256" key="4">
    <source>
        <dbReference type="ARBA" id="ARBA00022723"/>
    </source>
</evidence>
<evidence type="ECO:0000313" key="10">
    <source>
        <dbReference type="EMBL" id="MCP8898758.1"/>
    </source>
</evidence>
<proteinExistence type="predicted"/>
<dbReference type="AlphaFoldDB" id="A0A9X2HUL4"/>
<feature type="domain" description="Peptidase M16 C-terminal" evidence="8">
    <location>
        <begin position="191"/>
        <end position="364"/>
    </location>
</feature>
<evidence type="ECO:0000313" key="11">
    <source>
        <dbReference type="Proteomes" id="UP001139319"/>
    </source>
</evidence>